<reference evidence="1 2" key="1">
    <citation type="submission" date="2016-08" db="EMBL/GenBank/DDBJ databases">
        <title>Identification and validation of antigenic proteins from Pajaroellobacter abortibovis using de-novo genome sequence assembly and reverse vaccinology.</title>
        <authorList>
            <person name="Welly B.T."/>
            <person name="Miller M.R."/>
            <person name="Stott J.L."/>
            <person name="Blanchard M.T."/>
            <person name="Islas-Trejo A.D."/>
            <person name="O'Rourke S.M."/>
            <person name="Young A.E."/>
            <person name="Medrano J.F."/>
            <person name="Van Eenennaam A.L."/>
        </authorList>
    </citation>
    <scope>NUCLEOTIDE SEQUENCE [LARGE SCALE GENOMIC DNA]</scope>
    <source>
        <strain evidence="1 2">BTF92-0548A/99-0131</strain>
    </source>
</reference>
<keyword evidence="2" id="KW-1185">Reference proteome</keyword>
<sequence>MMKREGFYEKTAIHLFYFVVGDNSLSMGGCAGEEDLTSDDWSLISSSISAMIGDNEKTPLLDNANSLPLWYLCLSRARPSSPVKISISFSSLPILAK</sequence>
<gene>
    <name evidence="1" type="ORF">BCY86_08310</name>
</gene>
<organism evidence="1 2">
    <name type="scientific">Pajaroellobacter abortibovis</name>
    <dbReference type="NCBI Taxonomy" id="1882918"/>
    <lineage>
        <taxon>Bacteria</taxon>
        <taxon>Pseudomonadati</taxon>
        <taxon>Myxococcota</taxon>
        <taxon>Polyangia</taxon>
        <taxon>Polyangiales</taxon>
        <taxon>Polyangiaceae</taxon>
    </lineage>
</organism>
<name>A0A1L6MYY4_9BACT</name>
<dbReference type="AlphaFoldDB" id="A0A1L6MYY4"/>
<evidence type="ECO:0000313" key="1">
    <source>
        <dbReference type="EMBL" id="APS00677.1"/>
    </source>
</evidence>
<protein>
    <submittedName>
        <fullName evidence="1">Uncharacterized protein</fullName>
    </submittedName>
</protein>
<dbReference type="EMBL" id="CP016908">
    <property type="protein sequence ID" value="APS00677.1"/>
    <property type="molecule type" value="Genomic_DNA"/>
</dbReference>
<dbReference type="KEGG" id="pabo:BCY86_08310"/>
<proteinExistence type="predicted"/>
<evidence type="ECO:0000313" key="2">
    <source>
        <dbReference type="Proteomes" id="UP000185544"/>
    </source>
</evidence>
<accession>A0A1L6MYY4</accession>
<dbReference type="Proteomes" id="UP000185544">
    <property type="component" value="Chromosome"/>
</dbReference>